<dbReference type="Proteomes" id="UP000447434">
    <property type="component" value="Chromosome 17"/>
</dbReference>
<dbReference type="GO" id="GO:0016705">
    <property type="term" value="F:oxidoreductase activity, acting on paired donors, with incorporation or reduction of molecular oxygen"/>
    <property type="evidence" value="ECO:0007669"/>
    <property type="project" value="InterPro"/>
</dbReference>
<evidence type="ECO:0000256" key="1">
    <source>
        <dbReference type="SAM" id="Phobius"/>
    </source>
</evidence>
<protein>
    <submittedName>
        <fullName evidence="2">Putative premnaspirodiene oxygenase</fullName>
    </submittedName>
</protein>
<keyword evidence="1" id="KW-1133">Transmembrane helix</keyword>
<dbReference type="OrthoDB" id="1726823at2759"/>
<keyword evidence="1" id="KW-0812">Transmembrane</keyword>
<reference evidence="3" key="1">
    <citation type="journal article" date="2020" name="Nat. Commun.">
        <title>Genome sequence of the cluster root forming white lupin.</title>
        <authorList>
            <person name="Hufnagel B."/>
            <person name="Marques A."/>
            <person name="Soriano A."/>
            <person name="Marques L."/>
            <person name="Divol F."/>
            <person name="Doumas P."/>
            <person name="Sallet E."/>
            <person name="Mancinotti D."/>
            <person name="Carrere S."/>
            <person name="Marande W."/>
            <person name="Arribat S."/>
            <person name="Keller J."/>
            <person name="Huneau C."/>
            <person name="Blein T."/>
            <person name="Aime D."/>
            <person name="Laguerre M."/>
            <person name="Taylor J."/>
            <person name="Schubert V."/>
            <person name="Nelson M."/>
            <person name="Geu-Flores F."/>
            <person name="Crespi M."/>
            <person name="Gallardo-Guerrero K."/>
            <person name="Delaux P.-M."/>
            <person name="Salse J."/>
            <person name="Berges H."/>
            <person name="Guyot R."/>
            <person name="Gouzy J."/>
            <person name="Peret B."/>
        </authorList>
    </citation>
    <scope>NUCLEOTIDE SEQUENCE [LARGE SCALE GENOMIC DNA]</scope>
    <source>
        <strain evidence="3">cv. Amiga</strain>
    </source>
</reference>
<sequence>MHSTFCHCYFHNLNVFHPKMRKRLKSIGTTSNLPRGPCKLPILGSIHHLIGTLPHHRIRELPKKYGPIMHSCVFITVKDQETYIYRLLCIFFCFHFMFYVLHLIVPF</sequence>
<dbReference type="InterPro" id="IPR036396">
    <property type="entry name" value="Cyt_P450_sf"/>
</dbReference>
<dbReference type="GO" id="GO:0005506">
    <property type="term" value="F:iron ion binding"/>
    <property type="evidence" value="ECO:0007669"/>
    <property type="project" value="InterPro"/>
</dbReference>
<dbReference type="SUPFAM" id="SSF48264">
    <property type="entry name" value="Cytochrome P450"/>
    <property type="match status" value="1"/>
</dbReference>
<name>A0A6A4PBC6_LUPAL</name>
<dbReference type="Gene3D" id="1.10.630.10">
    <property type="entry name" value="Cytochrome P450"/>
    <property type="match status" value="1"/>
</dbReference>
<dbReference type="AlphaFoldDB" id="A0A6A4PBC6"/>
<evidence type="ECO:0000313" key="3">
    <source>
        <dbReference type="Proteomes" id="UP000447434"/>
    </source>
</evidence>
<keyword evidence="1" id="KW-0472">Membrane</keyword>
<organism evidence="2 3">
    <name type="scientific">Lupinus albus</name>
    <name type="common">White lupine</name>
    <name type="synonym">Lupinus termis</name>
    <dbReference type="NCBI Taxonomy" id="3870"/>
    <lineage>
        <taxon>Eukaryota</taxon>
        <taxon>Viridiplantae</taxon>
        <taxon>Streptophyta</taxon>
        <taxon>Embryophyta</taxon>
        <taxon>Tracheophyta</taxon>
        <taxon>Spermatophyta</taxon>
        <taxon>Magnoliopsida</taxon>
        <taxon>eudicotyledons</taxon>
        <taxon>Gunneridae</taxon>
        <taxon>Pentapetalae</taxon>
        <taxon>rosids</taxon>
        <taxon>fabids</taxon>
        <taxon>Fabales</taxon>
        <taxon>Fabaceae</taxon>
        <taxon>Papilionoideae</taxon>
        <taxon>50 kb inversion clade</taxon>
        <taxon>genistoids sensu lato</taxon>
        <taxon>core genistoids</taxon>
        <taxon>Genisteae</taxon>
        <taxon>Lupinus</taxon>
    </lineage>
</organism>
<accession>A0A6A4PBC6</accession>
<gene>
    <name evidence="2" type="ORF">Lalb_Chr17g0348861</name>
</gene>
<proteinExistence type="predicted"/>
<dbReference type="GO" id="GO:0004497">
    <property type="term" value="F:monooxygenase activity"/>
    <property type="evidence" value="ECO:0007669"/>
    <property type="project" value="InterPro"/>
</dbReference>
<dbReference type="GO" id="GO:0020037">
    <property type="term" value="F:heme binding"/>
    <property type="evidence" value="ECO:0007669"/>
    <property type="project" value="InterPro"/>
</dbReference>
<keyword evidence="3" id="KW-1185">Reference proteome</keyword>
<feature type="transmembrane region" description="Helical" evidence="1">
    <location>
        <begin position="83"/>
        <end position="105"/>
    </location>
</feature>
<evidence type="ECO:0000313" key="2">
    <source>
        <dbReference type="EMBL" id="KAE9596397.1"/>
    </source>
</evidence>
<comment type="caution">
    <text evidence="2">The sequence shown here is derived from an EMBL/GenBank/DDBJ whole genome shotgun (WGS) entry which is preliminary data.</text>
</comment>
<dbReference type="EMBL" id="WOCE01000017">
    <property type="protein sequence ID" value="KAE9596397.1"/>
    <property type="molecule type" value="Genomic_DNA"/>
</dbReference>